<evidence type="ECO:0000313" key="4">
    <source>
        <dbReference type="EMBL" id="MBC2606353.1"/>
    </source>
</evidence>
<dbReference type="InterPro" id="IPR056290">
    <property type="entry name" value="CEPT76/DRC7_peptidase-like_dom"/>
</dbReference>
<keyword evidence="2" id="KW-0206">Cytoskeleton</keyword>
<sequence length="287" mass="32640">MKRQHFKLIPIAIGVSCFVVATLLKAYLSSQGISSNQYPNTDHELSLKIEESLSPSSPTDSDKIYALPSNAVASSLNGGYRLSELEVTGQLNLSNKDPKQDKGFIFLDSLNQKFMASKLGLDHKHHFLNSFLVDYHPFEVKEFWMPHQVLSMRLKYQLDKEQFAGFQEIWLSSYESYRIGRGDCEDHSIALADWLIGMGEDARVVVGTHKGQGHAWVVVIRPKGTFLLESTSKKKRRLWSNYPLASLAQGYVPEAMFDRDYYWISDQSGDPSDYSGPQWLKTGRIHR</sequence>
<dbReference type="EMBL" id="JACHVC010000012">
    <property type="protein sequence ID" value="MBC2606353.1"/>
    <property type="molecule type" value="Genomic_DNA"/>
</dbReference>
<protein>
    <recommendedName>
        <fullName evidence="3">CEP76/DRC7 peptidase-like domain-containing protein</fullName>
    </recommendedName>
</protein>
<comment type="caution">
    <text evidence="4">The sequence shown here is derived from an EMBL/GenBank/DDBJ whole genome shotgun (WGS) entry which is preliminary data.</text>
</comment>
<dbReference type="AlphaFoldDB" id="A0A7X1B635"/>
<evidence type="ECO:0000256" key="2">
    <source>
        <dbReference type="ARBA" id="ARBA00023212"/>
    </source>
</evidence>
<dbReference type="GO" id="GO:0005856">
    <property type="term" value="C:cytoskeleton"/>
    <property type="evidence" value="ECO:0007669"/>
    <property type="project" value="UniProtKB-SubCell"/>
</dbReference>
<evidence type="ECO:0000259" key="3">
    <source>
        <dbReference type="Pfam" id="PF24656"/>
    </source>
</evidence>
<evidence type="ECO:0000256" key="1">
    <source>
        <dbReference type="ARBA" id="ARBA00004245"/>
    </source>
</evidence>
<accession>A0A7X1B635</accession>
<dbReference type="Proteomes" id="UP000526501">
    <property type="component" value="Unassembled WGS sequence"/>
</dbReference>
<keyword evidence="5" id="KW-1185">Reference proteome</keyword>
<dbReference type="SUPFAM" id="SSF54001">
    <property type="entry name" value="Cysteine proteinases"/>
    <property type="match status" value="1"/>
</dbReference>
<feature type="domain" description="CEP76/DRC7 peptidase-like" evidence="3">
    <location>
        <begin position="168"/>
        <end position="241"/>
    </location>
</feature>
<gene>
    <name evidence="4" type="ORF">H5P27_09880</name>
</gene>
<comment type="subcellular location">
    <subcellularLocation>
        <location evidence="1">Cytoplasm</location>
        <location evidence="1">Cytoskeleton</location>
    </subcellularLocation>
</comment>
<dbReference type="InterPro" id="IPR038765">
    <property type="entry name" value="Papain-like_cys_pep_sf"/>
</dbReference>
<proteinExistence type="predicted"/>
<evidence type="ECO:0000313" key="5">
    <source>
        <dbReference type="Proteomes" id="UP000526501"/>
    </source>
</evidence>
<keyword evidence="2" id="KW-0963">Cytoplasm</keyword>
<dbReference type="Pfam" id="PF24656">
    <property type="entry name" value="CEPT76_peptidase"/>
    <property type="match status" value="1"/>
</dbReference>
<organism evidence="4 5">
    <name type="scientific">Pelagicoccus albus</name>
    <dbReference type="NCBI Taxonomy" id="415222"/>
    <lineage>
        <taxon>Bacteria</taxon>
        <taxon>Pseudomonadati</taxon>
        <taxon>Verrucomicrobiota</taxon>
        <taxon>Opitutia</taxon>
        <taxon>Puniceicoccales</taxon>
        <taxon>Pelagicoccaceae</taxon>
        <taxon>Pelagicoccus</taxon>
    </lineage>
</organism>
<name>A0A7X1B635_9BACT</name>
<reference evidence="4 5" key="1">
    <citation type="submission" date="2020-07" db="EMBL/GenBank/DDBJ databases">
        <authorList>
            <person name="Feng X."/>
        </authorList>
    </citation>
    <scope>NUCLEOTIDE SEQUENCE [LARGE SCALE GENOMIC DNA]</scope>
    <source>
        <strain evidence="4 5">JCM23202</strain>
    </source>
</reference>
<dbReference type="Gene3D" id="3.10.620.30">
    <property type="match status" value="1"/>
</dbReference>
<dbReference type="RefSeq" id="WP_185660235.1">
    <property type="nucleotide sequence ID" value="NZ_CAWPOO010000012.1"/>
</dbReference>